<evidence type="ECO:0000313" key="13">
    <source>
        <dbReference type="Proteomes" id="UP001203297"/>
    </source>
</evidence>
<dbReference type="GO" id="GO:0004497">
    <property type="term" value="F:monooxygenase activity"/>
    <property type="evidence" value="ECO:0007669"/>
    <property type="project" value="UniProtKB-KW"/>
</dbReference>
<dbReference type="InterPro" id="IPR002401">
    <property type="entry name" value="Cyt_P450_E_grp-I"/>
</dbReference>
<evidence type="ECO:0000313" key="12">
    <source>
        <dbReference type="EMBL" id="KAI0302454.1"/>
    </source>
</evidence>
<dbReference type="PROSITE" id="PS00086">
    <property type="entry name" value="CYTOCHROME_P450"/>
    <property type="match status" value="1"/>
</dbReference>
<gene>
    <name evidence="12" type="ORF">B0F90DRAFT_1816643</name>
</gene>
<evidence type="ECO:0000256" key="6">
    <source>
        <dbReference type="ARBA" id="ARBA00023002"/>
    </source>
</evidence>
<proteinExistence type="inferred from homology"/>
<keyword evidence="4 9" id="KW-0349">Heme</keyword>
<dbReference type="GO" id="GO:0016705">
    <property type="term" value="F:oxidoreductase activity, acting on paired donors, with incorporation or reduction of molecular oxygen"/>
    <property type="evidence" value="ECO:0007669"/>
    <property type="project" value="InterPro"/>
</dbReference>
<name>A0AAD4QN25_9AGAM</name>
<dbReference type="EMBL" id="WTXG01000011">
    <property type="protein sequence ID" value="KAI0302454.1"/>
    <property type="molecule type" value="Genomic_DNA"/>
</dbReference>
<dbReference type="PRINTS" id="PR00385">
    <property type="entry name" value="P450"/>
</dbReference>
<dbReference type="GO" id="GO:0005506">
    <property type="term" value="F:iron ion binding"/>
    <property type="evidence" value="ECO:0007669"/>
    <property type="project" value="InterPro"/>
</dbReference>
<dbReference type="InterPro" id="IPR050364">
    <property type="entry name" value="Cytochrome_P450_fung"/>
</dbReference>
<dbReference type="InterPro" id="IPR036396">
    <property type="entry name" value="Cyt_P450_sf"/>
</dbReference>
<keyword evidence="5 9" id="KW-0479">Metal-binding</keyword>
<evidence type="ECO:0000256" key="7">
    <source>
        <dbReference type="ARBA" id="ARBA00023004"/>
    </source>
</evidence>
<dbReference type="PANTHER" id="PTHR46300">
    <property type="entry name" value="P450, PUTATIVE (EUROFUNG)-RELATED-RELATED"/>
    <property type="match status" value="1"/>
</dbReference>
<evidence type="ECO:0000256" key="4">
    <source>
        <dbReference type="ARBA" id="ARBA00022617"/>
    </source>
</evidence>
<organism evidence="12 13">
    <name type="scientific">Multifurca ochricompacta</name>
    <dbReference type="NCBI Taxonomy" id="376703"/>
    <lineage>
        <taxon>Eukaryota</taxon>
        <taxon>Fungi</taxon>
        <taxon>Dikarya</taxon>
        <taxon>Basidiomycota</taxon>
        <taxon>Agaricomycotina</taxon>
        <taxon>Agaricomycetes</taxon>
        <taxon>Russulales</taxon>
        <taxon>Russulaceae</taxon>
        <taxon>Multifurca</taxon>
    </lineage>
</organism>
<evidence type="ECO:0000256" key="5">
    <source>
        <dbReference type="ARBA" id="ARBA00022723"/>
    </source>
</evidence>
<evidence type="ECO:0000256" key="1">
    <source>
        <dbReference type="ARBA" id="ARBA00001971"/>
    </source>
</evidence>
<keyword evidence="11" id="KW-1133">Transmembrane helix</keyword>
<sequence>MFKWSLVPITGLAVEHLILATPTVSTMVINVLAFLSFIIAFQAFSDYRRRRGIPYPPGPRPLPIIGNIFDIPKENSWLAYTKFSKEYGNILSFHIFGRVIVVLNTVKATKDLLEKHGDIYSDRPVIPFYEMAGWQWALPMARYSDPWRLGRKLLDRGLRAGVAVAYRPMQQAKARLLLTRLLATPHEWEAHIELMQGELILAMAYGYEPRGRDDRKIDVSRRVAKMGSETALPSDLLVNGLPFLRHIPEWLSWFSYKPLARIGHDLGMEMMNEPIRFVRESMVNGTARPSLALENLQESEKLDGPEREKAEKVITETLASIFAAGADTTVSAMMSFILAVLLRPDLQKKAQEELDAVTGRERLPTFDDRQRLPLIDAMCKEVTRWMPVTPLGLPHASTEDNVYEGFFIPKGALVIGNTWAILHDSATYPEPNIFKPERFLKSDGSSRDDPTLTSAFGFGKRICPGRHFAEATLFIVIASMLSVFNIEKRPGSDGGLPFSYSYTGSILSRPNSFPCSITPRDKLADELVTEDEDGP</sequence>
<keyword evidence="13" id="KW-1185">Reference proteome</keyword>
<protein>
    <submittedName>
        <fullName evidence="12">Cytochrome P450</fullName>
    </submittedName>
</protein>
<dbReference type="PANTHER" id="PTHR46300:SF7">
    <property type="entry name" value="P450, PUTATIVE (EUROFUNG)-RELATED"/>
    <property type="match status" value="1"/>
</dbReference>
<dbReference type="Gene3D" id="1.10.630.10">
    <property type="entry name" value="Cytochrome P450"/>
    <property type="match status" value="1"/>
</dbReference>
<dbReference type="AlphaFoldDB" id="A0AAD4QN25"/>
<evidence type="ECO:0000256" key="8">
    <source>
        <dbReference type="ARBA" id="ARBA00023033"/>
    </source>
</evidence>
<comment type="pathway">
    <text evidence="2">Secondary metabolite biosynthesis.</text>
</comment>
<comment type="similarity">
    <text evidence="3 10">Belongs to the cytochrome P450 family.</text>
</comment>
<dbReference type="InterPro" id="IPR001128">
    <property type="entry name" value="Cyt_P450"/>
</dbReference>
<dbReference type="PRINTS" id="PR00463">
    <property type="entry name" value="EP450I"/>
</dbReference>
<evidence type="ECO:0000256" key="9">
    <source>
        <dbReference type="PIRSR" id="PIRSR602401-1"/>
    </source>
</evidence>
<feature type="binding site" description="axial binding residue" evidence="9">
    <location>
        <position position="463"/>
    </location>
    <ligand>
        <name>heme</name>
        <dbReference type="ChEBI" id="CHEBI:30413"/>
    </ligand>
    <ligandPart>
        <name>Fe</name>
        <dbReference type="ChEBI" id="CHEBI:18248"/>
    </ligandPart>
</feature>
<accession>A0AAD4QN25</accession>
<dbReference type="InterPro" id="IPR017972">
    <property type="entry name" value="Cyt_P450_CS"/>
</dbReference>
<feature type="transmembrane region" description="Helical" evidence="11">
    <location>
        <begin position="317"/>
        <end position="342"/>
    </location>
</feature>
<dbReference type="CDD" id="cd11065">
    <property type="entry name" value="CYP64-like"/>
    <property type="match status" value="1"/>
</dbReference>
<keyword evidence="6 10" id="KW-0560">Oxidoreductase</keyword>
<evidence type="ECO:0000256" key="10">
    <source>
        <dbReference type="RuleBase" id="RU000461"/>
    </source>
</evidence>
<keyword evidence="11" id="KW-0472">Membrane</keyword>
<dbReference type="Pfam" id="PF00067">
    <property type="entry name" value="p450"/>
    <property type="match status" value="1"/>
</dbReference>
<feature type="transmembrane region" description="Helical" evidence="11">
    <location>
        <begin position="20"/>
        <end position="41"/>
    </location>
</feature>
<dbReference type="SUPFAM" id="SSF48264">
    <property type="entry name" value="Cytochrome P450"/>
    <property type="match status" value="1"/>
</dbReference>
<keyword evidence="11" id="KW-0812">Transmembrane</keyword>
<dbReference type="GO" id="GO:0020037">
    <property type="term" value="F:heme binding"/>
    <property type="evidence" value="ECO:0007669"/>
    <property type="project" value="InterPro"/>
</dbReference>
<evidence type="ECO:0000256" key="2">
    <source>
        <dbReference type="ARBA" id="ARBA00005179"/>
    </source>
</evidence>
<reference evidence="12" key="1">
    <citation type="journal article" date="2022" name="New Phytol.">
        <title>Evolutionary transition to the ectomycorrhizal habit in the genomes of a hyperdiverse lineage of mushroom-forming fungi.</title>
        <authorList>
            <person name="Looney B."/>
            <person name="Miyauchi S."/>
            <person name="Morin E."/>
            <person name="Drula E."/>
            <person name="Courty P.E."/>
            <person name="Kohler A."/>
            <person name="Kuo A."/>
            <person name="LaButti K."/>
            <person name="Pangilinan J."/>
            <person name="Lipzen A."/>
            <person name="Riley R."/>
            <person name="Andreopoulos W."/>
            <person name="He G."/>
            <person name="Johnson J."/>
            <person name="Nolan M."/>
            <person name="Tritt A."/>
            <person name="Barry K.W."/>
            <person name="Grigoriev I.V."/>
            <person name="Nagy L.G."/>
            <person name="Hibbett D."/>
            <person name="Henrissat B."/>
            <person name="Matheny P.B."/>
            <person name="Labbe J."/>
            <person name="Martin F.M."/>
        </authorList>
    </citation>
    <scope>NUCLEOTIDE SEQUENCE</scope>
    <source>
        <strain evidence="12">BPL690</strain>
    </source>
</reference>
<keyword evidence="8 10" id="KW-0503">Monooxygenase</keyword>
<evidence type="ECO:0000256" key="11">
    <source>
        <dbReference type="SAM" id="Phobius"/>
    </source>
</evidence>
<evidence type="ECO:0000256" key="3">
    <source>
        <dbReference type="ARBA" id="ARBA00010617"/>
    </source>
</evidence>
<comment type="caution">
    <text evidence="12">The sequence shown here is derived from an EMBL/GenBank/DDBJ whole genome shotgun (WGS) entry which is preliminary data.</text>
</comment>
<comment type="cofactor">
    <cofactor evidence="1 9">
        <name>heme</name>
        <dbReference type="ChEBI" id="CHEBI:30413"/>
    </cofactor>
</comment>
<dbReference type="Proteomes" id="UP001203297">
    <property type="component" value="Unassembled WGS sequence"/>
</dbReference>
<keyword evidence="7 9" id="KW-0408">Iron</keyword>